<dbReference type="GO" id="GO:0003677">
    <property type="term" value="F:DNA binding"/>
    <property type="evidence" value="ECO:0007669"/>
    <property type="project" value="UniProtKB-KW"/>
</dbReference>
<accession>A0A926JUS4</accession>
<keyword evidence="4" id="KW-0238">DNA-binding</keyword>
<evidence type="ECO:0000256" key="3">
    <source>
        <dbReference type="ARBA" id="ARBA00023082"/>
    </source>
</evidence>
<dbReference type="Proteomes" id="UP000653730">
    <property type="component" value="Unassembled WGS sequence"/>
</dbReference>
<dbReference type="PANTHER" id="PTHR43133:SF8">
    <property type="entry name" value="RNA POLYMERASE SIGMA FACTOR HI_1459-RELATED"/>
    <property type="match status" value="1"/>
</dbReference>
<evidence type="ECO:0000256" key="5">
    <source>
        <dbReference type="ARBA" id="ARBA00023163"/>
    </source>
</evidence>
<dbReference type="RefSeq" id="WP_187966984.1">
    <property type="nucleotide sequence ID" value="NZ_JACVDC010000076.1"/>
</dbReference>
<dbReference type="SUPFAM" id="SSF88659">
    <property type="entry name" value="Sigma3 and sigma4 domains of RNA polymerase sigma factors"/>
    <property type="match status" value="1"/>
</dbReference>
<dbReference type="Gene3D" id="1.10.1740.10">
    <property type="match status" value="1"/>
</dbReference>
<evidence type="ECO:0000259" key="6">
    <source>
        <dbReference type="Pfam" id="PF04542"/>
    </source>
</evidence>
<dbReference type="InterPro" id="IPR007627">
    <property type="entry name" value="RNA_pol_sigma70_r2"/>
</dbReference>
<keyword evidence="9" id="KW-1185">Reference proteome</keyword>
<evidence type="ECO:0000256" key="2">
    <source>
        <dbReference type="ARBA" id="ARBA00023015"/>
    </source>
</evidence>
<dbReference type="GO" id="GO:0016987">
    <property type="term" value="F:sigma factor activity"/>
    <property type="evidence" value="ECO:0007669"/>
    <property type="project" value="UniProtKB-KW"/>
</dbReference>
<comment type="caution">
    <text evidence="8">The sequence shown here is derived from an EMBL/GenBank/DDBJ whole genome shotgun (WGS) entry which is preliminary data.</text>
</comment>
<evidence type="ECO:0000313" key="9">
    <source>
        <dbReference type="Proteomes" id="UP000653730"/>
    </source>
</evidence>
<proteinExistence type="inferred from homology"/>
<dbReference type="InterPro" id="IPR013324">
    <property type="entry name" value="RNA_pol_sigma_r3/r4-like"/>
</dbReference>
<evidence type="ECO:0000313" key="8">
    <source>
        <dbReference type="EMBL" id="MBC9797855.1"/>
    </source>
</evidence>
<keyword evidence="2" id="KW-0805">Transcription regulation</keyword>
<dbReference type="SUPFAM" id="SSF88946">
    <property type="entry name" value="Sigma2 domain of RNA polymerase sigma factors"/>
    <property type="match status" value="1"/>
</dbReference>
<feature type="domain" description="RNA polymerase sigma-70 region 2" evidence="6">
    <location>
        <begin position="13"/>
        <end position="80"/>
    </location>
</feature>
<dbReference type="PANTHER" id="PTHR43133">
    <property type="entry name" value="RNA POLYMERASE ECF-TYPE SIGMA FACTO"/>
    <property type="match status" value="1"/>
</dbReference>
<dbReference type="Pfam" id="PF04542">
    <property type="entry name" value="Sigma70_r2"/>
    <property type="match status" value="1"/>
</dbReference>
<dbReference type="Gene3D" id="1.10.10.60">
    <property type="entry name" value="Homeodomain-like"/>
    <property type="match status" value="1"/>
</dbReference>
<dbReference type="Pfam" id="PF08281">
    <property type="entry name" value="Sigma70_r4_2"/>
    <property type="match status" value="1"/>
</dbReference>
<feature type="domain" description="RNA polymerase sigma factor 70 region 4 type 2" evidence="7">
    <location>
        <begin position="126"/>
        <end position="164"/>
    </location>
</feature>
<dbReference type="InterPro" id="IPR013325">
    <property type="entry name" value="RNA_pol_sigma_r2"/>
</dbReference>
<reference evidence="8 9" key="1">
    <citation type="submission" date="2020-09" db="EMBL/GenBank/DDBJ databases">
        <title>Sinomicrobium weinanense sp. nov., a halophilic bacteria isolated from saline-alkali soil.</title>
        <authorList>
            <person name="Wu P."/>
            <person name="Ren H."/>
            <person name="Mei Y."/>
            <person name="Liang Y."/>
            <person name="Chen Z."/>
        </authorList>
    </citation>
    <scope>NUCLEOTIDE SEQUENCE [LARGE SCALE GENOMIC DNA]</scope>
    <source>
        <strain evidence="8 9">FJxs</strain>
    </source>
</reference>
<name>A0A926JUS4_9FLAO</name>
<dbReference type="InterPro" id="IPR039425">
    <property type="entry name" value="RNA_pol_sigma-70-like"/>
</dbReference>
<gene>
    <name evidence="8" type="ORF">IBL28_17925</name>
</gene>
<comment type="similarity">
    <text evidence="1">Belongs to the sigma-70 factor family. ECF subfamily.</text>
</comment>
<dbReference type="EMBL" id="JACVDC010000076">
    <property type="protein sequence ID" value="MBC9797855.1"/>
    <property type="molecule type" value="Genomic_DNA"/>
</dbReference>
<dbReference type="InterPro" id="IPR013249">
    <property type="entry name" value="RNA_pol_sigma70_r4_t2"/>
</dbReference>
<dbReference type="InterPro" id="IPR014284">
    <property type="entry name" value="RNA_pol_sigma-70_dom"/>
</dbReference>
<dbReference type="NCBIfam" id="TIGR02937">
    <property type="entry name" value="sigma70-ECF"/>
    <property type="match status" value="1"/>
</dbReference>
<protein>
    <submittedName>
        <fullName evidence="8">Sigma-70 family RNA polymerase sigma factor</fullName>
    </submittedName>
</protein>
<evidence type="ECO:0000256" key="4">
    <source>
        <dbReference type="ARBA" id="ARBA00023125"/>
    </source>
</evidence>
<dbReference type="GO" id="GO:0006352">
    <property type="term" value="P:DNA-templated transcription initiation"/>
    <property type="evidence" value="ECO:0007669"/>
    <property type="project" value="InterPro"/>
</dbReference>
<organism evidence="8 9">
    <name type="scientific">Sinomicrobium weinanense</name>
    <dbReference type="NCBI Taxonomy" id="2842200"/>
    <lineage>
        <taxon>Bacteria</taxon>
        <taxon>Pseudomonadati</taxon>
        <taxon>Bacteroidota</taxon>
        <taxon>Flavobacteriia</taxon>
        <taxon>Flavobacteriales</taxon>
        <taxon>Flavobacteriaceae</taxon>
        <taxon>Sinomicrobium</taxon>
    </lineage>
</organism>
<keyword evidence="3" id="KW-0731">Sigma factor</keyword>
<dbReference type="AlphaFoldDB" id="A0A926JUS4"/>
<keyword evidence="5" id="KW-0804">Transcription</keyword>
<evidence type="ECO:0000256" key="1">
    <source>
        <dbReference type="ARBA" id="ARBA00010641"/>
    </source>
</evidence>
<sequence length="179" mass="20990">MSKKIQEREFNEFYNRFYTELVRYAYNICFNKAVSEDIVQEVFIRIWKNADKDKIEIGPSLKPYLYTAVKNGCIDFFRSHGIVDELGFLDFYAEITPHYNPAAIADDEEEKKGMFAAILKIADGFPPQMQKVFRLWLCDNFKQTEIAKKLNIHPSTVNSHLKMAQEKICQAFAQRSRKK</sequence>
<evidence type="ECO:0000259" key="7">
    <source>
        <dbReference type="Pfam" id="PF08281"/>
    </source>
</evidence>